<name>A0A372JG85_9ACTN</name>
<dbReference type="GO" id="GO:0035657">
    <property type="term" value="C:eRF1 methyltransferase complex"/>
    <property type="evidence" value="ECO:0007669"/>
    <property type="project" value="TreeGrafter"/>
</dbReference>
<dbReference type="PANTHER" id="PTHR45875:SF1">
    <property type="entry name" value="METHYLTRANSFERASE N6AMT1"/>
    <property type="match status" value="1"/>
</dbReference>
<dbReference type="Gene3D" id="3.40.50.150">
    <property type="entry name" value="Vaccinia Virus protein VP39"/>
    <property type="match status" value="1"/>
</dbReference>
<dbReference type="GO" id="GO:0008276">
    <property type="term" value="F:protein methyltransferase activity"/>
    <property type="evidence" value="ECO:0007669"/>
    <property type="project" value="TreeGrafter"/>
</dbReference>
<comment type="similarity">
    <text evidence="1">Belongs to the eukaryotic/archaeal PrmC-related family.</text>
</comment>
<dbReference type="SUPFAM" id="SSF53335">
    <property type="entry name" value="S-adenosyl-L-methionine-dependent methyltransferases"/>
    <property type="match status" value="1"/>
</dbReference>
<evidence type="ECO:0000256" key="3">
    <source>
        <dbReference type="ARBA" id="ARBA00022679"/>
    </source>
</evidence>
<organism evidence="6 7">
    <name type="scientific">Actinomadura logoneensis</name>
    <dbReference type="NCBI Taxonomy" id="2293572"/>
    <lineage>
        <taxon>Bacteria</taxon>
        <taxon>Bacillati</taxon>
        <taxon>Actinomycetota</taxon>
        <taxon>Actinomycetes</taxon>
        <taxon>Streptosporangiales</taxon>
        <taxon>Thermomonosporaceae</taxon>
        <taxon>Actinomadura</taxon>
    </lineage>
</organism>
<keyword evidence="4" id="KW-0949">S-adenosyl-L-methionine</keyword>
<dbReference type="NCBIfam" id="TIGR00537">
    <property type="entry name" value="hemK_rel_arch"/>
    <property type="match status" value="1"/>
</dbReference>
<dbReference type="PRINTS" id="PR00507">
    <property type="entry name" value="N12N6MTFRASE"/>
</dbReference>
<dbReference type="InterPro" id="IPR002052">
    <property type="entry name" value="DNA_methylase_N6_adenine_CS"/>
</dbReference>
<sequence>MLLRLPGVYRPQGDTFLLEESLRRAAVPPGARVLDVCTGTGAVAMAALRNGAGRVTAVDVSRRAVLATRANAWLRGLPVRVFRGDLLDPVAGERFDVILANPPYVPAPGLPRVARGSARAWDAGPDGRDLLDRICAHAPGHLVPGGMLMLVHSALCGVDRTLASLREGGLKASVVARRRVPFGPVMRARAEALRRQGLLATHDAEEELVVIRADRTRTAD</sequence>
<dbReference type="AlphaFoldDB" id="A0A372JG85"/>
<evidence type="ECO:0000313" key="7">
    <source>
        <dbReference type="Proteomes" id="UP000261811"/>
    </source>
</evidence>
<evidence type="ECO:0000256" key="1">
    <source>
        <dbReference type="ARBA" id="ARBA00006149"/>
    </source>
</evidence>
<evidence type="ECO:0000313" key="6">
    <source>
        <dbReference type="EMBL" id="RFU39011.1"/>
    </source>
</evidence>
<accession>A0A372JG85</accession>
<feature type="domain" description="Methyltransferase small" evidence="5">
    <location>
        <begin position="20"/>
        <end position="104"/>
    </location>
</feature>
<protein>
    <submittedName>
        <fullName evidence="6">Methyltransferase domain-containing protein</fullName>
    </submittedName>
</protein>
<dbReference type="RefSeq" id="WP_117359650.1">
    <property type="nucleotide sequence ID" value="NZ_QURH01000611.1"/>
</dbReference>
<dbReference type="GO" id="GO:0032259">
    <property type="term" value="P:methylation"/>
    <property type="evidence" value="ECO:0007669"/>
    <property type="project" value="UniProtKB-KW"/>
</dbReference>
<evidence type="ECO:0000256" key="2">
    <source>
        <dbReference type="ARBA" id="ARBA00022603"/>
    </source>
</evidence>
<evidence type="ECO:0000256" key="4">
    <source>
        <dbReference type="ARBA" id="ARBA00022691"/>
    </source>
</evidence>
<dbReference type="InterPro" id="IPR007848">
    <property type="entry name" value="Small_mtfrase_dom"/>
</dbReference>
<dbReference type="PROSITE" id="PS00092">
    <property type="entry name" value="N6_MTASE"/>
    <property type="match status" value="1"/>
</dbReference>
<proteinExistence type="inferred from homology"/>
<evidence type="ECO:0000259" key="5">
    <source>
        <dbReference type="Pfam" id="PF05175"/>
    </source>
</evidence>
<dbReference type="Pfam" id="PF05175">
    <property type="entry name" value="MTS"/>
    <property type="match status" value="1"/>
</dbReference>
<dbReference type="GO" id="GO:0008170">
    <property type="term" value="F:N-methyltransferase activity"/>
    <property type="evidence" value="ECO:0007669"/>
    <property type="project" value="UniProtKB-ARBA"/>
</dbReference>
<dbReference type="GO" id="GO:0008757">
    <property type="term" value="F:S-adenosylmethionine-dependent methyltransferase activity"/>
    <property type="evidence" value="ECO:0007669"/>
    <property type="project" value="TreeGrafter"/>
</dbReference>
<dbReference type="Proteomes" id="UP000261811">
    <property type="component" value="Unassembled WGS sequence"/>
</dbReference>
<dbReference type="CDD" id="cd02440">
    <property type="entry name" value="AdoMet_MTases"/>
    <property type="match status" value="1"/>
</dbReference>
<keyword evidence="2 6" id="KW-0489">Methyltransferase</keyword>
<dbReference type="PANTHER" id="PTHR45875">
    <property type="entry name" value="METHYLTRANSFERASE N6AMT1"/>
    <property type="match status" value="1"/>
</dbReference>
<gene>
    <name evidence="6" type="ORF">DZF91_24645</name>
</gene>
<dbReference type="GO" id="GO:0003676">
    <property type="term" value="F:nucleic acid binding"/>
    <property type="evidence" value="ECO:0007669"/>
    <property type="project" value="InterPro"/>
</dbReference>
<keyword evidence="3 6" id="KW-0808">Transferase</keyword>
<dbReference type="EMBL" id="QURH01000611">
    <property type="protein sequence ID" value="RFU39011.1"/>
    <property type="molecule type" value="Genomic_DNA"/>
</dbReference>
<dbReference type="InterPro" id="IPR052190">
    <property type="entry name" value="Euk-Arch_PrmC-MTase"/>
</dbReference>
<dbReference type="InterPro" id="IPR029063">
    <property type="entry name" value="SAM-dependent_MTases_sf"/>
</dbReference>
<reference evidence="6 7" key="1">
    <citation type="submission" date="2018-08" db="EMBL/GenBank/DDBJ databases">
        <title>Actinomadura jelena sp. nov., a novel Actinomycete isolated from soil in Chad.</title>
        <authorList>
            <person name="Shi L."/>
        </authorList>
    </citation>
    <scope>NUCLEOTIDE SEQUENCE [LARGE SCALE GENOMIC DNA]</scope>
    <source>
        <strain evidence="6 7">NEAU-G17</strain>
    </source>
</reference>
<comment type="caution">
    <text evidence="6">The sequence shown here is derived from an EMBL/GenBank/DDBJ whole genome shotgun (WGS) entry which is preliminary data.</text>
</comment>
<dbReference type="OrthoDB" id="8746524at2"/>
<keyword evidence="7" id="KW-1185">Reference proteome</keyword>
<dbReference type="InterPro" id="IPR004557">
    <property type="entry name" value="PrmC-related"/>
</dbReference>